<evidence type="ECO:0000259" key="3">
    <source>
        <dbReference type="Pfam" id="PF13205"/>
    </source>
</evidence>
<gene>
    <name evidence="4" type="ORF">QXL92_01535</name>
</gene>
<keyword evidence="2" id="KW-1133">Transmembrane helix</keyword>
<dbReference type="Proteomes" id="UP001229081">
    <property type="component" value="Unassembled WGS sequence"/>
</dbReference>
<evidence type="ECO:0000256" key="2">
    <source>
        <dbReference type="SAM" id="Phobius"/>
    </source>
</evidence>
<keyword evidence="2" id="KW-0812">Transmembrane</keyword>
<dbReference type="AlphaFoldDB" id="A0AAJ1W078"/>
<sequence>MRRTDGAILARLIAGVFISVAALQLTGFGVTIAPRAVAQPAPKVVATAPAANATVPAGKSTIKVTFDQKMLANSYSFVVVQGGAFPPCQSTPTISADGMSFSLDCELQPGKSYALGFNGGNYTGFKNEAAVAAVPSELHFSTAS</sequence>
<dbReference type="InterPro" id="IPR032812">
    <property type="entry name" value="SbsA_Ig"/>
</dbReference>
<reference evidence="4" key="1">
    <citation type="submission" date="2023-06" db="EMBL/GenBank/DDBJ databases">
        <title>Identification of two novel mycobacterium reveal diversities and complexities of Mycobacterium gordonae clade.</title>
        <authorList>
            <person name="Matsumoto Y."/>
            <person name="Nakamura S."/>
            <person name="Motooka D."/>
            <person name="Fukushima K."/>
        </authorList>
    </citation>
    <scope>NUCLEOTIDE SEQUENCE</scope>
    <source>
        <strain evidence="4">TY812</strain>
    </source>
</reference>
<evidence type="ECO:0000313" key="5">
    <source>
        <dbReference type="Proteomes" id="UP001229081"/>
    </source>
</evidence>
<evidence type="ECO:0000313" key="4">
    <source>
        <dbReference type="EMBL" id="MDP7733441.1"/>
    </source>
</evidence>
<evidence type="ECO:0000256" key="1">
    <source>
        <dbReference type="ARBA" id="ARBA00022729"/>
    </source>
</evidence>
<comment type="caution">
    <text evidence="4">The sequence shown here is derived from an EMBL/GenBank/DDBJ whole genome shotgun (WGS) entry which is preliminary data.</text>
</comment>
<proteinExistence type="predicted"/>
<name>A0AAJ1W078_9MYCO</name>
<dbReference type="Pfam" id="PF13205">
    <property type="entry name" value="Big_5"/>
    <property type="match status" value="1"/>
</dbReference>
<protein>
    <submittedName>
        <fullName evidence="4">Ig-like domain-containing protein</fullName>
    </submittedName>
</protein>
<feature type="domain" description="SbsA Ig-like" evidence="3">
    <location>
        <begin position="40"/>
        <end position="142"/>
    </location>
</feature>
<accession>A0AAJ1W078</accession>
<keyword evidence="1" id="KW-0732">Signal</keyword>
<dbReference type="EMBL" id="JAUFSA010000001">
    <property type="protein sequence ID" value="MDP7733441.1"/>
    <property type="molecule type" value="Genomic_DNA"/>
</dbReference>
<dbReference type="RefSeq" id="WP_306254425.1">
    <property type="nucleotide sequence ID" value="NZ_JAUFSA010000001.1"/>
</dbReference>
<feature type="transmembrane region" description="Helical" evidence="2">
    <location>
        <begin position="12"/>
        <end position="33"/>
    </location>
</feature>
<organism evidence="4 5">
    <name type="scientific">Mycobacterium paragordonae</name>
    <dbReference type="NCBI Taxonomy" id="1389713"/>
    <lineage>
        <taxon>Bacteria</taxon>
        <taxon>Bacillati</taxon>
        <taxon>Actinomycetota</taxon>
        <taxon>Actinomycetes</taxon>
        <taxon>Mycobacteriales</taxon>
        <taxon>Mycobacteriaceae</taxon>
        <taxon>Mycobacterium</taxon>
    </lineage>
</organism>
<keyword evidence="2" id="KW-0472">Membrane</keyword>